<dbReference type="InterPro" id="IPR038377">
    <property type="entry name" value="Na/Glc_symporter_sf"/>
</dbReference>
<gene>
    <name evidence="15" type="ORF">J2T57_001897</name>
</gene>
<sequence length="685" mass="74465">MEAKAIWLFIFVALYWGYCIFWGVKSALAAKTASDYFVAGRSISMWVFILAATATSFSGWTFVGHPGSIYAEGLQYAYASFYAITIPFTGLLFLKRQWMIGKRWGYVTPGEMFSHYFNSEAIRILVVLVALIFSIPYVGIQLRASGFLFNVLTDGWLGVEVGMWMLSAVVLLYVASGGLRAVAYVDAAQCILLAGGIVIIGCVAMYNVGGWGVFTDGLAAFTLTDTNRTPDGYSGYIAVPGVIQWVSAGPSAQGGPWTGIMILTYMFALMGIQSSPAFTMWSFSNHNPKPFAPQQVWASSFGIGLILFTFTAFQGVGGHLLGGDPEFAQDNPEIVTNPVLQRGIIATQNPELTWAEVDERVQAGLDAIQRGESPDTWIALRDAGGDGALVPQLIALLGEAAPWLVGLLAVCALAAMQSTGAAYMSTAGGMLTRDILKRYIMPNADHKVQKFAGRLGVLFITGAALTTATVATDALVLLGGLAVAYGFQMWPALIAICFWPWLTRQGVVLGLIAGLIAVSLTENVGINLLGIEAWGRWPLTIHSAGWGILFNLGIAIAVSAVTQNKAETEHRMQIHNFLREHASVPEAKRHLIPIGWILALTWFFFGIGPGAVIGNWIFGNPNDPATWMFFGLPSIWTWQLLWWALGVFMMWFLAYKLHMSTVPDREVEVLVEDIDALKTDSRAST</sequence>
<evidence type="ECO:0000313" key="15">
    <source>
        <dbReference type="EMBL" id="MCP1674759.1"/>
    </source>
</evidence>
<feature type="transmembrane region" description="Helical" evidence="14">
    <location>
        <begin position="296"/>
        <end position="316"/>
    </location>
</feature>
<protein>
    <submittedName>
        <fullName evidence="15">Na+/proline symporter</fullName>
    </submittedName>
</protein>
<dbReference type="Proteomes" id="UP001205843">
    <property type="component" value="Unassembled WGS sequence"/>
</dbReference>
<keyword evidence="7 14" id="KW-1133">Transmembrane helix</keyword>
<dbReference type="Pfam" id="PF00474">
    <property type="entry name" value="SSF"/>
    <property type="match status" value="2"/>
</dbReference>
<feature type="transmembrane region" description="Helical" evidence="14">
    <location>
        <begin position="638"/>
        <end position="655"/>
    </location>
</feature>
<evidence type="ECO:0000256" key="1">
    <source>
        <dbReference type="ARBA" id="ARBA00004651"/>
    </source>
</evidence>
<feature type="transmembrane region" description="Helical" evidence="14">
    <location>
        <begin position="506"/>
        <end position="531"/>
    </location>
</feature>
<keyword evidence="16" id="KW-1185">Reference proteome</keyword>
<keyword evidence="6" id="KW-0769">Symport</keyword>
<evidence type="ECO:0000256" key="4">
    <source>
        <dbReference type="ARBA" id="ARBA00022475"/>
    </source>
</evidence>
<evidence type="ECO:0000256" key="14">
    <source>
        <dbReference type="SAM" id="Phobius"/>
    </source>
</evidence>
<evidence type="ECO:0000256" key="7">
    <source>
        <dbReference type="ARBA" id="ARBA00022989"/>
    </source>
</evidence>
<feature type="transmembrane region" description="Helical" evidence="14">
    <location>
        <begin position="477"/>
        <end position="499"/>
    </location>
</feature>
<feature type="transmembrane region" description="Helical" evidence="14">
    <location>
        <begin position="45"/>
        <end position="63"/>
    </location>
</feature>
<organism evidence="15 16">
    <name type="scientific">Natronocella acetinitrilica</name>
    <dbReference type="NCBI Taxonomy" id="414046"/>
    <lineage>
        <taxon>Bacteria</taxon>
        <taxon>Pseudomonadati</taxon>
        <taxon>Pseudomonadota</taxon>
        <taxon>Gammaproteobacteria</taxon>
        <taxon>Chromatiales</taxon>
        <taxon>Ectothiorhodospiraceae</taxon>
        <taxon>Natronocella</taxon>
    </lineage>
</organism>
<dbReference type="Gene3D" id="1.20.1730.10">
    <property type="entry name" value="Sodium/glucose cotransporter"/>
    <property type="match status" value="1"/>
</dbReference>
<dbReference type="RefSeq" id="WP_253477121.1">
    <property type="nucleotide sequence ID" value="NZ_JALJXV010000004.1"/>
</dbReference>
<feature type="transmembrane region" description="Helical" evidence="14">
    <location>
        <begin position="190"/>
        <end position="208"/>
    </location>
</feature>
<evidence type="ECO:0000313" key="16">
    <source>
        <dbReference type="Proteomes" id="UP001205843"/>
    </source>
</evidence>
<dbReference type="GO" id="GO:0006814">
    <property type="term" value="P:sodium ion transport"/>
    <property type="evidence" value="ECO:0007669"/>
    <property type="project" value="UniProtKB-KW"/>
</dbReference>
<name>A0AAE3G456_9GAMM</name>
<dbReference type="AlphaFoldDB" id="A0AAE3G456"/>
<evidence type="ECO:0000256" key="10">
    <source>
        <dbReference type="ARBA" id="ARBA00023136"/>
    </source>
</evidence>
<comment type="similarity">
    <text evidence="2 13">Belongs to the sodium:solute symporter (SSF) (TC 2.A.21) family.</text>
</comment>
<evidence type="ECO:0000256" key="3">
    <source>
        <dbReference type="ARBA" id="ARBA00022448"/>
    </source>
</evidence>
<dbReference type="InterPro" id="IPR001734">
    <property type="entry name" value="Na/solute_symporter"/>
</dbReference>
<keyword evidence="3" id="KW-0813">Transport</keyword>
<feature type="transmembrane region" description="Helical" evidence="14">
    <location>
        <begin position="543"/>
        <end position="562"/>
    </location>
</feature>
<keyword evidence="11" id="KW-0739">Sodium transport</keyword>
<feature type="transmembrane region" description="Helical" evidence="14">
    <location>
        <begin position="6"/>
        <end position="24"/>
    </location>
</feature>
<evidence type="ECO:0000256" key="13">
    <source>
        <dbReference type="RuleBase" id="RU362091"/>
    </source>
</evidence>
<evidence type="ECO:0000256" key="11">
    <source>
        <dbReference type="ARBA" id="ARBA00023201"/>
    </source>
</evidence>
<dbReference type="CDD" id="cd10322">
    <property type="entry name" value="SLC5sbd"/>
    <property type="match status" value="1"/>
</dbReference>
<evidence type="ECO:0000256" key="2">
    <source>
        <dbReference type="ARBA" id="ARBA00006434"/>
    </source>
</evidence>
<evidence type="ECO:0000256" key="5">
    <source>
        <dbReference type="ARBA" id="ARBA00022692"/>
    </source>
</evidence>
<feature type="transmembrane region" description="Helical" evidence="14">
    <location>
        <begin position="75"/>
        <end position="94"/>
    </location>
</feature>
<dbReference type="InterPro" id="IPR050277">
    <property type="entry name" value="Sodium:Solute_Symporter"/>
</dbReference>
<feature type="transmembrane region" description="Helical" evidence="14">
    <location>
        <begin position="162"/>
        <end position="183"/>
    </location>
</feature>
<keyword evidence="10 14" id="KW-0472">Membrane</keyword>
<keyword evidence="8" id="KW-0915">Sodium</keyword>
<accession>A0AAE3G456</accession>
<keyword evidence="5 14" id="KW-0812">Transmembrane</keyword>
<feature type="transmembrane region" description="Helical" evidence="14">
    <location>
        <begin position="260"/>
        <end position="284"/>
    </location>
</feature>
<feature type="transmembrane region" description="Helical" evidence="14">
    <location>
        <begin position="451"/>
        <end position="471"/>
    </location>
</feature>
<evidence type="ECO:0000256" key="9">
    <source>
        <dbReference type="ARBA" id="ARBA00023065"/>
    </source>
</evidence>
<feature type="transmembrane region" description="Helical" evidence="14">
    <location>
        <begin position="403"/>
        <end position="431"/>
    </location>
</feature>
<evidence type="ECO:0000256" key="6">
    <source>
        <dbReference type="ARBA" id="ARBA00022847"/>
    </source>
</evidence>
<dbReference type="PANTHER" id="PTHR48086:SF3">
    <property type="entry name" value="SODIUM_PROLINE SYMPORTER"/>
    <property type="match status" value="1"/>
</dbReference>
<comment type="catalytic activity">
    <reaction evidence="12">
        <text>L-proline(in) + Na(+)(in) = L-proline(out) + Na(+)(out)</text>
        <dbReference type="Rhea" id="RHEA:28967"/>
        <dbReference type="ChEBI" id="CHEBI:29101"/>
        <dbReference type="ChEBI" id="CHEBI:60039"/>
    </reaction>
</comment>
<comment type="caution">
    <text evidence="15">The sequence shown here is derived from an EMBL/GenBank/DDBJ whole genome shotgun (WGS) entry which is preliminary data.</text>
</comment>
<feature type="transmembrane region" description="Helical" evidence="14">
    <location>
        <begin position="121"/>
        <end position="142"/>
    </location>
</feature>
<dbReference type="PROSITE" id="PS50283">
    <property type="entry name" value="NA_SOLUT_SYMP_3"/>
    <property type="match status" value="1"/>
</dbReference>
<dbReference type="GO" id="GO:0005886">
    <property type="term" value="C:plasma membrane"/>
    <property type="evidence" value="ECO:0007669"/>
    <property type="project" value="UniProtKB-SubCell"/>
</dbReference>
<dbReference type="PANTHER" id="PTHR48086">
    <property type="entry name" value="SODIUM/PROLINE SYMPORTER-RELATED"/>
    <property type="match status" value="1"/>
</dbReference>
<dbReference type="GO" id="GO:0015293">
    <property type="term" value="F:symporter activity"/>
    <property type="evidence" value="ECO:0007669"/>
    <property type="project" value="UniProtKB-KW"/>
</dbReference>
<dbReference type="EMBL" id="JALJXV010000004">
    <property type="protein sequence ID" value="MCP1674759.1"/>
    <property type="molecule type" value="Genomic_DNA"/>
</dbReference>
<feature type="transmembrane region" description="Helical" evidence="14">
    <location>
        <begin position="596"/>
        <end position="618"/>
    </location>
</feature>
<proteinExistence type="inferred from homology"/>
<keyword evidence="9" id="KW-0406">Ion transport</keyword>
<evidence type="ECO:0000256" key="12">
    <source>
        <dbReference type="ARBA" id="ARBA00033708"/>
    </source>
</evidence>
<reference evidence="15" key="1">
    <citation type="submission" date="2022-03" db="EMBL/GenBank/DDBJ databases">
        <title>Genomic Encyclopedia of Type Strains, Phase III (KMG-III): the genomes of soil and plant-associated and newly described type strains.</title>
        <authorList>
            <person name="Whitman W."/>
        </authorList>
    </citation>
    <scope>NUCLEOTIDE SEQUENCE</scope>
    <source>
        <strain evidence="15">ANL 6-2</strain>
    </source>
</reference>
<keyword evidence="4" id="KW-1003">Cell membrane</keyword>
<comment type="subcellular location">
    <subcellularLocation>
        <location evidence="1">Cell membrane</location>
        <topology evidence="1">Multi-pass membrane protein</topology>
    </subcellularLocation>
</comment>
<evidence type="ECO:0000256" key="8">
    <source>
        <dbReference type="ARBA" id="ARBA00023053"/>
    </source>
</evidence>